<dbReference type="Gene3D" id="1.20.1260.100">
    <property type="entry name" value="TspO/MBR protein"/>
    <property type="match status" value="1"/>
</dbReference>
<organism evidence="6 7">
    <name type="scientific">Brachionus plicatilis</name>
    <name type="common">Marine rotifer</name>
    <name type="synonym">Brachionus muelleri</name>
    <dbReference type="NCBI Taxonomy" id="10195"/>
    <lineage>
        <taxon>Eukaryota</taxon>
        <taxon>Metazoa</taxon>
        <taxon>Spiralia</taxon>
        <taxon>Gnathifera</taxon>
        <taxon>Rotifera</taxon>
        <taxon>Eurotatoria</taxon>
        <taxon>Monogononta</taxon>
        <taxon>Pseudotrocha</taxon>
        <taxon>Ploima</taxon>
        <taxon>Brachionidae</taxon>
        <taxon>Brachionus</taxon>
    </lineage>
</organism>
<dbReference type="PANTHER" id="PTHR10057:SF0">
    <property type="entry name" value="TRANSLOCATOR PROTEIN"/>
    <property type="match status" value="1"/>
</dbReference>
<dbReference type="STRING" id="10195.A0A3M7RHZ4"/>
<evidence type="ECO:0000256" key="5">
    <source>
        <dbReference type="ARBA" id="ARBA00023136"/>
    </source>
</evidence>
<feature type="non-terminal residue" evidence="6">
    <location>
        <position position="65"/>
    </location>
</feature>
<keyword evidence="5" id="KW-0472">Membrane</keyword>
<dbReference type="GO" id="GO:0005741">
    <property type="term" value="C:mitochondrial outer membrane"/>
    <property type="evidence" value="ECO:0007669"/>
    <property type="project" value="TreeGrafter"/>
</dbReference>
<proteinExistence type="inferred from homology"/>
<dbReference type="PANTHER" id="PTHR10057">
    <property type="entry name" value="PERIPHERAL-TYPE BENZODIAZEPINE RECEPTOR"/>
    <property type="match status" value="1"/>
</dbReference>
<keyword evidence="3" id="KW-0812">Transmembrane</keyword>
<dbReference type="Pfam" id="PF03073">
    <property type="entry name" value="TspO_MBR"/>
    <property type="match status" value="1"/>
</dbReference>
<dbReference type="EMBL" id="REGN01003335">
    <property type="protein sequence ID" value="RNA23192.1"/>
    <property type="molecule type" value="Genomic_DNA"/>
</dbReference>
<evidence type="ECO:0000256" key="1">
    <source>
        <dbReference type="ARBA" id="ARBA00004141"/>
    </source>
</evidence>
<accession>A0A3M7RHZ4</accession>
<evidence type="ECO:0000256" key="4">
    <source>
        <dbReference type="ARBA" id="ARBA00022989"/>
    </source>
</evidence>
<comment type="similarity">
    <text evidence="2">Belongs to the TspO/BZRP family.</text>
</comment>
<comment type="caution">
    <text evidence="6">The sequence shown here is derived from an EMBL/GenBank/DDBJ whole genome shotgun (WGS) entry which is preliminary data.</text>
</comment>
<evidence type="ECO:0000313" key="6">
    <source>
        <dbReference type="EMBL" id="RNA23192.1"/>
    </source>
</evidence>
<dbReference type="OrthoDB" id="8841220at2759"/>
<evidence type="ECO:0000256" key="3">
    <source>
        <dbReference type="ARBA" id="ARBA00022692"/>
    </source>
</evidence>
<keyword evidence="4" id="KW-1133">Transmembrane helix</keyword>
<name>A0A3M7RHZ4_BRAPC</name>
<dbReference type="InterPro" id="IPR038330">
    <property type="entry name" value="TspO/MBR-related_sf"/>
</dbReference>
<dbReference type="InterPro" id="IPR004307">
    <property type="entry name" value="TspO_MBR"/>
</dbReference>
<dbReference type="AlphaFoldDB" id="A0A3M7RHZ4"/>
<dbReference type="Proteomes" id="UP000276133">
    <property type="component" value="Unassembled WGS sequence"/>
</dbReference>
<keyword evidence="7" id="KW-1185">Reference proteome</keyword>
<protein>
    <submittedName>
        <fullName evidence="6">Translocator</fullName>
    </submittedName>
</protein>
<sequence length="65" mass="7346">MSILQAVGLSILPNLGGIVSSYFTRKNLKTWFESLDKPSWRPPSWAFGPVWTTLYTSMGYASYLI</sequence>
<gene>
    <name evidence="6" type="ORF">BpHYR1_025698</name>
</gene>
<evidence type="ECO:0000313" key="7">
    <source>
        <dbReference type="Proteomes" id="UP000276133"/>
    </source>
</evidence>
<comment type="subcellular location">
    <subcellularLocation>
        <location evidence="1">Membrane</location>
        <topology evidence="1">Multi-pass membrane protein</topology>
    </subcellularLocation>
</comment>
<dbReference type="GO" id="GO:0033013">
    <property type="term" value="P:tetrapyrrole metabolic process"/>
    <property type="evidence" value="ECO:0007669"/>
    <property type="project" value="UniProtKB-ARBA"/>
</dbReference>
<evidence type="ECO:0000256" key="2">
    <source>
        <dbReference type="ARBA" id="ARBA00007524"/>
    </source>
</evidence>
<reference evidence="6 7" key="1">
    <citation type="journal article" date="2018" name="Sci. Rep.">
        <title>Genomic signatures of local adaptation to the degree of environmental predictability in rotifers.</title>
        <authorList>
            <person name="Franch-Gras L."/>
            <person name="Hahn C."/>
            <person name="Garcia-Roger E.M."/>
            <person name="Carmona M.J."/>
            <person name="Serra M."/>
            <person name="Gomez A."/>
        </authorList>
    </citation>
    <scope>NUCLEOTIDE SEQUENCE [LARGE SCALE GENOMIC DNA]</scope>
    <source>
        <strain evidence="6">HYR1</strain>
    </source>
</reference>
<dbReference type="CDD" id="cd15904">
    <property type="entry name" value="TSPO_MBR"/>
    <property type="match status" value="1"/>
</dbReference>